<dbReference type="SMART" id="SM00487">
    <property type="entry name" value="DEXDc"/>
    <property type="match status" value="1"/>
</dbReference>
<dbReference type="EMBL" id="CP035093">
    <property type="protein sequence ID" value="QAT13052.1"/>
    <property type="molecule type" value="Genomic_DNA"/>
</dbReference>
<evidence type="ECO:0000313" key="10">
    <source>
        <dbReference type="EMBL" id="QAT13052.1"/>
    </source>
</evidence>
<dbReference type="InterPro" id="IPR014001">
    <property type="entry name" value="Helicase_ATP-bd"/>
</dbReference>
<dbReference type="Proteomes" id="UP000287388">
    <property type="component" value="Chromosome"/>
</dbReference>
<dbReference type="Gene3D" id="3.40.50.300">
    <property type="entry name" value="P-loop containing nucleotide triphosphate hydrolases"/>
    <property type="match status" value="2"/>
</dbReference>
<sequence>MTESALDFGGLSVVLERWPDTAIPGQASDGVFDRVRQILVSARDSGVADRMDDLAPLLKHLLRRETLQTGAPAQLRVPIGAAWPDVQTWSRYGLNAHSSTETHILIEGRAHRPDWLTDTDRPLFDDAFAETRARRDWSTPIDPFLAEASGFSTYVTPGQREAVRSAFLMPPGETLLVCLPTGSGKSFVAQAPVIARGLEGGLSLCVVPTTALALDQARQTLRMLSSKLPSGVRPILAWHSGLSAEEKGEIKAAIREGRQGILYCSPEAMTGALLPSLYAAARAGLLDYLIIDEAHLVSQWGDGFRPAFQMAAGVRRGLLRECPGSGFRTILMSATLTAEAIDTIDTLFGPPSAVQMVSSVHIRPEPQYWISREDDDRLKEDKVLEVIRHAPRPVILYVTKRADARTWCRRLKAEGYKRVDMFHGETPDVDRDRIIGAWSRNEIDVIVATSAFGVGIDKSDVRTVVHAAVPETVDRFYQEVGRGGRDGAASGSLLIYSAKDLGVAERIGTPALISEELAFERWDAMVRNARRLDDVGLRLEIDLATVPPRLRQQTDYNAAWNMRTIILMARAGMLELDASAPELLQRDADEEEAAFEDRAEAYWSEYYMRCIVEIHEAGHRDQTTFTTRLQEERQTSFDNAHQNVERLRRLITGDQEVGALLKDLYQHYAPGRMVVVSSSCGGCPVHRREGVRDVDYSEPAVFGIERVTRQDLSVWRDTFPHLARDRIVFLVLPDPIDLVQVGSVLGEAVSLFNIREIGVTEDTRVALPQLSTLHRKAENPFVMIQDIAEEAIMLTLYPVARISVVAAGPIPPHLLELDRPLHIIVAGADTPDPWHPGRRLGDVGANTLTLEQFRSGSRS</sequence>
<dbReference type="PANTHER" id="PTHR13710">
    <property type="entry name" value="DNA HELICASE RECQ FAMILY MEMBER"/>
    <property type="match status" value="1"/>
</dbReference>
<dbReference type="Pfam" id="PF00271">
    <property type="entry name" value="Helicase_C"/>
    <property type="match status" value="1"/>
</dbReference>
<proteinExistence type="inferred from homology"/>
<feature type="domain" description="Helicase C-terminal" evidence="9">
    <location>
        <begin position="379"/>
        <end position="530"/>
    </location>
</feature>
<dbReference type="EMBL" id="CP066026">
    <property type="protein sequence ID" value="QQB89602.1"/>
    <property type="molecule type" value="Genomic_DNA"/>
</dbReference>
<dbReference type="Pfam" id="PF00270">
    <property type="entry name" value="DEAD"/>
    <property type="match status" value="1"/>
</dbReference>
<dbReference type="GO" id="GO:0009378">
    <property type="term" value="F:four-way junction helicase activity"/>
    <property type="evidence" value="ECO:0007669"/>
    <property type="project" value="TreeGrafter"/>
</dbReference>
<keyword evidence="2" id="KW-0547">Nucleotide-binding</keyword>
<evidence type="ECO:0000256" key="2">
    <source>
        <dbReference type="ARBA" id="ARBA00022741"/>
    </source>
</evidence>
<evidence type="ECO:0000259" key="8">
    <source>
        <dbReference type="PROSITE" id="PS51192"/>
    </source>
</evidence>
<dbReference type="GO" id="GO:0043138">
    <property type="term" value="F:3'-5' DNA helicase activity"/>
    <property type="evidence" value="ECO:0007669"/>
    <property type="project" value="UniProtKB-EC"/>
</dbReference>
<dbReference type="EC" id="5.6.2.4" evidence="7"/>
<dbReference type="GO" id="GO:0003677">
    <property type="term" value="F:DNA binding"/>
    <property type="evidence" value="ECO:0007669"/>
    <property type="project" value="UniProtKB-KW"/>
</dbReference>
<reference evidence="10 12" key="1">
    <citation type="submission" date="2019-01" db="EMBL/GenBank/DDBJ databases">
        <title>Brevundimonas diminuta Genome sequencing and assembly.</title>
        <authorList>
            <person name="Chen H."/>
        </authorList>
    </citation>
    <scope>NUCLEOTIDE SEQUENCE [LARGE SCALE GENOMIC DNA]</scope>
    <source>
        <strain evidence="10">ATCC</strain>
        <strain evidence="12">ATCC(B) 19146</strain>
    </source>
</reference>
<comment type="similarity">
    <text evidence="1">Belongs to the helicase family. RecQ subfamily.</text>
</comment>
<keyword evidence="3" id="KW-0067">ATP-binding</keyword>
<evidence type="ECO:0000256" key="4">
    <source>
        <dbReference type="ARBA" id="ARBA00023125"/>
    </source>
</evidence>
<dbReference type="KEGG" id="bdm:EQG53_01035"/>
<dbReference type="SMART" id="SM00490">
    <property type="entry name" value="HELICc"/>
    <property type="match status" value="1"/>
</dbReference>
<reference evidence="11 13" key="2">
    <citation type="submission" date="2020-12" db="EMBL/GenBank/DDBJ databases">
        <title>FDA dAtabase for Regulatory Grade micrObial Sequences (FDA-ARGOS): Supporting development and validation of Infectious Disease Dx tests.</title>
        <authorList>
            <person name="Kerrigan L."/>
            <person name="Long C."/>
            <person name="Tallon L."/>
            <person name="Sadzewicz L."/>
            <person name="Zhao X."/>
            <person name="Boylan J."/>
            <person name="Ott S."/>
            <person name="Bowen H."/>
            <person name="Vavikolanu K."/>
            <person name="Mehta A."/>
            <person name="Aluvathingal J."/>
            <person name="Nadendla S."/>
            <person name="Yan Y."/>
            <person name="Sichtig H."/>
        </authorList>
    </citation>
    <scope>NUCLEOTIDE SEQUENCE [LARGE SCALE GENOMIC DNA]</scope>
    <source>
        <strain evidence="11 13">FDAARGOS_1026</strain>
    </source>
</reference>
<keyword evidence="4" id="KW-0238">DNA-binding</keyword>
<evidence type="ECO:0000256" key="1">
    <source>
        <dbReference type="ARBA" id="ARBA00005446"/>
    </source>
</evidence>
<organism evidence="10 12">
    <name type="scientific">Brevundimonas diminuta</name>
    <name type="common">Pseudomonas diminuta</name>
    <dbReference type="NCBI Taxonomy" id="293"/>
    <lineage>
        <taxon>Bacteria</taxon>
        <taxon>Pseudomonadati</taxon>
        <taxon>Pseudomonadota</taxon>
        <taxon>Alphaproteobacteria</taxon>
        <taxon>Caulobacterales</taxon>
        <taxon>Caulobacteraceae</taxon>
        <taxon>Brevundimonas</taxon>
    </lineage>
</organism>
<dbReference type="InterPro" id="IPR027417">
    <property type="entry name" value="P-loop_NTPase"/>
</dbReference>
<evidence type="ECO:0000313" key="13">
    <source>
        <dbReference type="Proteomes" id="UP000596117"/>
    </source>
</evidence>
<dbReference type="Proteomes" id="UP000596117">
    <property type="component" value="Chromosome"/>
</dbReference>
<dbReference type="InterPro" id="IPR001650">
    <property type="entry name" value="Helicase_C-like"/>
</dbReference>
<name>A0A410NT74_BREDI</name>
<evidence type="ECO:0000256" key="6">
    <source>
        <dbReference type="ARBA" id="ARBA00034617"/>
    </source>
</evidence>
<dbReference type="GO" id="GO:0005737">
    <property type="term" value="C:cytoplasm"/>
    <property type="evidence" value="ECO:0007669"/>
    <property type="project" value="TreeGrafter"/>
</dbReference>
<keyword evidence="10" id="KW-0347">Helicase</keyword>
<comment type="catalytic activity">
    <reaction evidence="6">
        <text>Couples ATP hydrolysis with the unwinding of duplex DNA by translocating in the 3'-5' direction.</text>
        <dbReference type="EC" id="5.6.2.4"/>
    </reaction>
</comment>
<evidence type="ECO:0000313" key="11">
    <source>
        <dbReference type="EMBL" id="QQB89602.1"/>
    </source>
</evidence>
<dbReference type="PROSITE" id="PS51192">
    <property type="entry name" value="HELICASE_ATP_BIND_1"/>
    <property type="match status" value="1"/>
</dbReference>
<keyword evidence="10" id="KW-0378">Hydrolase</keyword>
<dbReference type="PANTHER" id="PTHR13710:SF105">
    <property type="entry name" value="ATP-DEPENDENT DNA HELICASE Q1"/>
    <property type="match status" value="1"/>
</dbReference>
<evidence type="ECO:0000256" key="7">
    <source>
        <dbReference type="ARBA" id="ARBA00034808"/>
    </source>
</evidence>
<dbReference type="PROSITE" id="PS51194">
    <property type="entry name" value="HELICASE_CTER"/>
    <property type="match status" value="1"/>
</dbReference>
<dbReference type="RefSeq" id="WP_128718833.1">
    <property type="nucleotide sequence ID" value="NZ_BJNC01000007.1"/>
</dbReference>
<dbReference type="GO" id="GO:0005694">
    <property type="term" value="C:chromosome"/>
    <property type="evidence" value="ECO:0007669"/>
    <property type="project" value="TreeGrafter"/>
</dbReference>
<evidence type="ECO:0000313" key="12">
    <source>
        <dbReference type="Proteomes" id="UP000287388"/>
    </source>
</evidence>
<dbReference type="GO" id="GO:0005524">
    <property type="term" value="F:ATP binding"/>
    <property type="evidence" value="ECO:0007669"/>
    <property type="project" value="UniProtKB-KW"/>
</dbReference>
<dbReference type="AlphaFoldDB" id="A0A410NT74"/>
<keyword evidence="5" id="KW-0413">Isomerase</keyword>
<accession>A0A410NT74</accession>
<dbReference type="InterPro" id="IPR011545">
    <property type="entry name" value="DEAD/DEAH_box_helicase_dom"/>
</dbReference>
<dbReference type="SUPFAM" id="SSF52540">
    <property type="entry name" value="P-loop containing nucleoside triphosphate hydrolases"/>
    <property type="match status" value="1"/>
</dbReference>
<keyword evidence="13" id="KW-1185">Reference proteome</keyword>
<feature type="domain" description="Helicase ATP-binding" evidence="8">
    <location>
        <begin position="166"/>
        <end position="354"/>
    </location>
</feature>
<protein>
    <recommendedName>
        <fullName evidence="7">DNA 3'-5' helicase</fullName>
        <ecNumber evidence="7">5.6.2.4</ecNumber>
    </recommendedName>
</protein>
<dbReference type="NCBIfam" id="NF041063">
    <property type="entry name" value="DpdF"/>
    <property type="match status" value="1"/>
</dbReference>
<evidence type="ECO:0000256" key="5">
    <source>
        <dbReference type="ARBA" id="ARBA00023235"/>
    </source>
</evidence>
<evidence type="ECO:0000259" key="9">
    <source>
        <dbReference type="PROSITE" id="PS51194"/>
    </source>
</evidence>
<evidence type="ECO:0000256" key="3">
    <source>
        <dbReference type="ARBA" id="ARBA00022840"/>
    </source>
</evidence>
<gene>
    <name evidence="10" type="ORF">EQG53_01035</name>
    <name evidence="11" type="ORF">I6H83_03930</name>
</gene>
<dbReference type="GO" id="GO:0000724">
    <property type="term" value="P:double-strand break repair via homologous recombination"/>
    <property type="evidence" value="ECO:0007669"/>
    <property type="project" value="TreeGrafter"/>
</dbReference>